<dbReference type="BioCyc" id="BFRA272559:G1GHZ-1140-MONOMER"/>
<dbReference type="AlphaFoldDB" id="Q5LGA9"/>
<protein>
    <submittedName>
        <fullName evidence="1">Uncharacterized protein</fullName>
    </submittedName>
</protein>
<proteinExistence type="predicted"/>
<dbReference type="NCBIfam" id="NF047352">
    <property type="entry name" value="P_loop_sacsin"/>
    <property type="match status" value="1"/>
</dbReference>
<dbReference type="GeneID" id="60369340"/>
<dbReference type="PaxDb" id="272559-BF9343_1050"/>
<keyword evidence="2" id="KW-1185">Reference proteome</keyword>
<dbReference type="EMBL" id="CR626927">
    <property type="protein sequence ID" value="CAH06831.1"/>
    <property type="molecule type" value="Genomic_DNA"/>
</dbReference>
<dbReference type="InterPro" id="IPR036890">
    <property type="entry name" value="HATPase_C_sf"/>
</dbReference>
<organism evidence="1 2">
    <name type="scientific">Bacteroides fragilis (strain ATCC 25285 / DSM 2151 / CCUG 4856 / JCM 11019 / LMG 10263 / NCTC 9343 / Onslow / VPI 2553 / EN-2)</name>
    <dbReference type="NCBI Taxonomy" id="272559"/>
    <lineage>
        <taxon>Bacteria</taxon>
        <taxon>Pseudomonadati</taxon>
        <taxon>Bacteroidota</taxon>
        <taxon>Bacteroidia</taxon>
        <taxon>Bacteroidales</taxon>
        <taxon>Bacteroidaceae</taxon>
        <taxon>Bacteroides</taxon>
    </lineage>
</organism>
<dbReference type="Proteomes" id="UP000006731">
    <property type="component" value="Chromosome"/>
</dbReference>
<dbReference type="KEGG" id="bfs:BF9343_1050"/>
<accession>Q5LGA9</accession>
<evidence type="ECO:0000313" key="1">
    <source>
        <dbReference type="EMBL" id="CAH06831.1"/>
    </source>
</evidence>
<evidence type="ECO:0000313" key="2">
    <source>
        <dbReference type="Proteomes" id="UP000006731"/>
    </source>
</evidence>
<dbReference type="eggNOG" id="ENOG502Z8NT">
    <property type="taxonomic scope" value="Bacteria"/>
</dbReference>
<dbReference type="HOGENOM" id="CLU_009642_0_0_10"/>
<gene>
    <name evidence="1" type="ORF">BF9343_1050</name>
</gene>
<dbReference type="RefSeq" id="WP_010992317.1">
    <property type="nucleotide sequence ID" value="NC_003228.3"/>
</dbReference>
<reference evidence="1 2" key="1">
    <citation type="journal article" date="2005" name="Science">
        <title>Extensive DNA inversions in the B. fragilis genome control variable gene expression.</title>
        <authorList>
            <person name="Cerdeno-Tarraga A.M."/>
            <person name="Patrick S."/>
            <person name="Crosmann L."/>
            <person name="Blakely G."/>
            <person name="Abratt V."/>
            <person name="Lennard N."/>
            <person name="Duerden B."/>
            <person name="Poxton I."/>
            <person name="Harris B."/>
            <person name="Quail M.A."/>
            <person name="Barron A."/>
            <person name="Clarck L."/>
            <person name="Corton C."/>
            <person name="Doggett J."/>
            <person name="Holden M.T.G."/>
            <person name="Larke N."/>
            <person name="Line A."/>
            <person name="Lord A."/>
            <person name="Norbertczak H."/>
            <person name="Ormond D."/>
            <person name="Price C."/>
            <person name="Rabbinowitsch E."/>
            <person name="Woodward J."/>
            <person name="Barrel B.G."/>
            <person name="Parkhill J."/>
        </authorList>
    </citation>
    <scope>NUCLEOTIDE SEQUENCE [LARGE SCALE GENOMIC DNA]</scope>
    <source>
        <strain evidence="2">ATCC 25285 / DSM 2151 / CCUG 4856 / JCM 11019 / LMG 10263 / NCTC 9343 / Onslow / VPI 2553 / EN-2</strain>
    </source>
</reference>
<name>Q5LGA9_BACFN</name>
<accession>A0A380YVW0</accession>
<dbReference type="SUPFAM" id="SSF55874">
    <property type="entry name" value="ATPase domain of HSP90 chaperone/DNA topoisomerase II/histidine kinase"/>
    <property type="match status" value="1"/>
</dbReference>
<sequence>MEEDIQKQIIAAKEEAHDETIWGKPANDIITGIGNNSGVRPQRAIWEMVQNARDVSLNGKADIVFERQHDCFIFQHNGISFTNNTLEALILQTSSKVRNDSVQVGQYGTGFLTTHKLGLKFTLSSSVQLLENEQLFHHFSNFLIDRSSTDKKQMRDSLKKQIKITEEWARNPTIVSGPSSLTTFRYIQEHEVEKMNTKEAFKASSALAPYVIALNPCVNSISFVDNVEDCKELYIRKSTEIINTCDFYNVVKVTIDKCETESCDFTVLMLQSKETVEESGEPKVIVILPIKELESKSVAFALSKDVPNLFIYLPLLGTEQWGLNFIFHSPLFTCDKDSRDSLRFVGNGQNNDVDAERNKGIIQLADVIVSHYITENLSNIQDCMYLAKVAFNLHNSDEALANYYKSLQSSWVKKYESFPFVITKNGNIITRQAKVFDKELFDACLENKDLLTAVYNVTVQIYGTDYLPLETNMLFWSETLLQWYEAESFNPHLIHLSDIVEYIDKNNITTIGEENLWCIDNYIANSKQIGLFTKYKLLPTKNGELRVREDLLNPIIHDESLLKILDSLLPNDVASFIHTRFVLFEDVKIEEYDHNKVKESMRLLVSELSDLQKGHEIYRTNILAGLDVDSNKYEQNKLSDNHINALMGFYAYIVNIGGEAFQYKMIHLLADFYNIDLKSGEAYIKEIYDWRTVAPLLIKDALFRFTLMDSQKQAENAEWVRQMVIALYNYSDYRTYLDKYTVYPNEMDKYCYSKKISKSVNITNDLIALYDKIVNNENGENMCKSIKCVLLKNTYNDYFVENATIEGSSLAEKIMLEIKREGAYPDISANKWKQQILDIIAKQDKDVYWASIFGEIDSSKGAILLSVIQEKEKKDSILSLIRVSDTKKLKALAEVAEDDNLARIIELGKAALRDEMNSEADFEYKKKLGEYVEELIRKEIDSKLKAGSHIMEVLSQQDGQDIIILLDGTAIYYIEVKSRWSQKDSVLMSALQFRTSVEEKTHYALCEVDMITYNRENVDKHEFPDVEETINRISAIMNIGVLNETLKDTLNQDSDQVHVGGDYKVVVPQTVWEEHGKHFNELVEEIKKIVEEKL</sequence>